<dbReference type="CDD" id="cd05157">
    <property type="entry name" value="ETNK_euk"/>
    <property type="match status" value="1"/>
</dbReference>
<organism evidence="3 8">
    <name type="scientific">Wallemia mellicola</name>
    <dbReference type="NCBI Taxonomy" id="1708541"/>
    <lineage>
        <taxon>Eukaryota</taxon>
        <taxon>Fungi</taxon>
        <taxon>Dikarya</taxon>
        <taxon>Basidiomycota</taxon>
        <taxon>Wallemiomycotina</taxon>
        <taxon>Wallemiomycetes</taxon>
        <taxon>Wallemiales</taxon>
        <taxon>Wallemiaceae</taxon>
        <taxon>Wallemia</taxon>
    </lineage>
</organism>
<dbReference type="Proteomes" id="UP000305647">
    <property type="component" value="Unassembled WGS sequence"/>
</dbReference>
<evidence type="ECO:0000313" key="3">
    <source>
        <dbReference type="EMBL" id="TIC23217.1"/>
    </source>
</evidence>
<dbReference type="EMBL" id="SPRW01000076">
    <property type="protein sequence ID" value="TIC60719.1"/>
    <property type="molecule type" value="Genomic_DNA"/>
</dbReference>
<evidence type="ECO:0000313" key="2">
    <source>
        <dbReference type="EMBL" id="TIB95721.1"/>
    </source>
</evidence>
<dbReference type="Proteomes" id="UP000305362">
    <property type="component" value="Unassembled WGS sequence"/>
</dbReference>
<dbReference type="Proteomes" id="UP000310708">
    <property type="component" value="Unassembled WGS sequence"/>
</dbReference>
<dbReference type="GO" id="GO:0004103">
    <property type="term" value="F:choline kinase activity"/>
    <property type="evidence" value="ECO:0007669"/>
    <property type="project" value="TreeGrafter"/>
</dbReference>
<dbReference type="AlphaFoldDB" id="A0A4T0U2R1"/>
<protein>
    <submittedName>
        <fullName evidence="3">Kinase-like protein</fullName>
    </submittedName>
</protein>
<evidence type="ECO:0000313" key="11">
    <source>
        <dbReference type="Proteomes" id="UP000310708"/>
    </source>
</evidence>
<evidence type="ECO:0000313" key="6">
    <source>
        <dbReference type="EMBL" id="TIC61612.1"/>
    </source>
</evidence>
<dbReference type="Proteomes" id="UP000307169">
    <property type="component" value="Unassembled WGS sequence"/>
</dbReference>
<comment type="caution">
    <text evidence="3">The sequence shown here is derived from an EMBL/GenBank/DDBJ whole genome shotgun (WGS) entry which is preliminary data.</text>
</comment>
<dbReference type="Proteomes" id="UP000309601">
    <property type="component" value="Unassembled WGS sequence"/>
</dbReference>
<dbReference type="EMBL" id="SPRH01000083">
    <property type="protein sequence ID" value="TIB95721.1"/>
    <property type="molecule type" value="Genomic_DNA"/>
</dbReference>
<dbReference type="OrthoDB" id="10267235at2759"/>
<comment type="similarity">
    <text evidence="1">Belongs to the choline/ethanolamine kinase family.</text>
</comment>
<gene>
    <name evidence="6" type="ORF">E3Q01_04299</name>
    <name evidence="5" type="ORF">E3Q02_04183</name>
    <name evidence="4" type="ORF">E3Q03_04321</name>
    <name evidence="3" type="ORF">E3Q10_04361</name>
    <name evidence="2" type="ORF">E3Q17_04185</name>
</gene>
<evidence type="ECO:0000313" key="7">
    <source>
        <dbReference type="Proteomes" id="UP000305362"/>
    </source>
</evidence>
<dbReference type="SUPFAM" id="SSF56112">
    <property type="entry name" value="Protein kinase-like (PK-like)"/>
    <property type="match status" value="1"/>
</dbReference>
<dbReference type="OMA" id="IETSIDY"/>
<evidence type="ECO:0000313" key="8">
    <source>
        <dbReference type="Proteomes" id="UP000305647"/>
    </source>
</evidence>
<evidence type="ECO:0000256" key="1">
    <source>
        <dbReference type="ARBA" id="ARBA00038211"/>
    </source>
</evidence>
<evidence type="ECO:0000313" key="9">
    <source>
        <dbReference type="Proteomes" id="UP000307169"/>
    </source>
</evidence>
<dbReference type="Gene3D" id="3.30.200.20">
    <property type="entry name" value="Phosphorylase Kinase, domain 1"/>
    <property type="match status" value="1"/>
</dbReference>
<sequence length="489" mass="56040">MFLVYNSADCSAKIPSTNYSQALNLFSSSLQSLYEEEDSGLIEQHSDLKHSPNIILNPKKYKKLSFNKKLQQLLCEDLTVDGWVDKDIDPSDIKIKRITGALTNSVFFVSYDGAPTVLLRVYGPSSTLLISRPREMHILNTLSRHYNLGPKIYGTFANGRVEEWFSSRPCSKDDIRSDLKIDIAKRMRELHQVDLKKMNVVGPVAPGYNERSTSYGVWDNISSWLTPASVVLKRLSRVKFPESHNYYNLVESINLPLLIQEFNAYEDFLREYEEINGASPLVFCHNDTQPGNILLLDRRPVDKPSHHKICVIDFEYAAPNARGYDIANHFTEWRYDYHHETLSWKPLLSYPSEEDRRGFYDAYVVDSEKQQPGWFERLEMERKTWSPASLAMWGIWAIVQSRDQVKAMGSKFGTTVSSLHTSTGADMAVNLEERTSAVVLDDSSSDEEAPAQEGGDDFEYLLYAKAKIDAFREEYYNLKEECPLKRPSN</sequence>
<dbReference type="EMBL" id="SPRX01000092">
    <property type="protein sequence ID" value="TIC61612.1"/>
    <property type="molecule type" value="Genomic_DNA"/>
</dbReference>
<evidence type="ECO:0000313" key="5">
    <source>
        <dbReference type="EMBL" id="TIC60719.1"/>
    </source>
</evidence>
<name>A0A4T0U2R1_9BASI</name>
<dbReference type="Gene3D" id="3.90.1200.10">
    <property type="match status" value="1"/>
</dbReference>
<keyword evidence="3" id="KW-0418">Kinase</keyword>
<keyword evidence="3" id="KW-0808">Transferase</keyword>
<dbReference type="GO" id="GO:0006646">
    <property type="term" value="P:phosphatidylethanolamine biosynthetic process"/>
    <property type="evidence" value="ECO:0007669"/>
    <property type="project" value="TreeGrafter"/>
</dbReference>
<dbReference type="Pfam" id="PF01633">
    <property type="entry name" value="Choline_kinase"/>
    <property type="match status" value="1"/>
</dbReference>
<dbReference type="EMBL" id="SPRV01000095">
    <property type="protein sequence ID" value="TIC58061.1"/>
    <property type="molecule type" value="Genomic_DNA"/>
</dbReference>
<dbReference type="InterPro" id="IPR011009">
    <property type="entry name" value="Kinase-like_dom_sf"/>
</dbReference>
<dbReference type="PANTHER" id="PTHR22603:SF93">
    <property type="entry name" value="RE24176P"/>
    <property type="match status" value="1"/>
</dbReference>
<evidence type="ECO:0000313" key="4">
    <source>
        <dbReference type="EMBL" id="TIC58061.1"/>
    </source>
</evidence>
<evidence type="ECO:0000313" key="10">
    <source>
        <dbReference type="Proteomes" id="UP000309601"/>
    </source>
</evidence>
<reference evidence="7 8" key="1">
    <citation type="submission" date="2019-03" db="EMBL/GenBank/DDBJ databases">
        <title>Sequencing 25 genomes of Wallemia mellicola.</title>
        <authorList>
            <person name="Gostincar C."/>
        </authorList>
    </citation>
    <scope>NUCLEOTIDE SEQUENCE [LARGE SCALE GENOMIC DNA]</scope>
    <source>
        <strain evidence="2 9">EXF-1262</strain>
        <strain evidence="5 10">EXF-1274</strain>
        <strain evidence="4 7">EXF-1277</strain>
        <strain evidence="6 11">EXF-757</strain>
        <strain evidence="3 8">EXF-8738</strain>
    </source>
</reference>
<dbReference type="GO" id="GO:0004305">
    <property type="term" value="F:ethanolamine kinase activity"/>
    <property type="evidence" value="ECO:0007669"/>
    <property type="project" value="TreeGrafter"/>
</dbReference>
<dbReference type="PANTHER" id="PTHR22603">
    <property type="entry name" value="CHOLINE/ETHANOALAMINE KINASE"/>
    <property type="match status" value="1"/>
</dbReference>
<proteinExistence type="inferred from homology"/>
<dbReference type="GO" id="GO:0005737">
    <property type="term" value="C:cytoplasm"/>
    <property type="evidence" value="ECO:0007669"/>
    <property type="project" value="TreeGrafter"/>
</dbReference>
<dbReference type="EMBL" id="SPRO01000097">
    <property type="protein sequence ID" value="TIC23217.1"/>
    <property type="molecule type" value="Genomic_DNA"/>
</dbReference>
<accession>A0A4T0U2R1</accession>